<organism evidence="1">
    <name type="scientific">marine sediment metagenome</name>
    <dbReference type="NCBI Taxonomy" id="412755"/>
    <lineage>
        <taxon>unclassified sequences</taxon>
        <taxon>metagenomes</taxon>
        <taxon>ecological metagenomes</taxon>
    </lineage>
</organism>
<dbReference type="GO" id="GO:0004072">
    <property type="term" value="F:aspartate kinase activity"/>
    <property type="evidence" value="ECO:0007669"/>
    <property type="project" value="InterPro"/>
</dbReference>
<dbReference type="SUPFAM" id="SSF53633">
    <property type="entry name" value="Carbamate kinase-like"/>
    <property type="match status" value="1"/>
</dbReference>
<sequence length="93" mass="10355">MGGVVCKFGGSSVADSAQIKKIKSIINLDAGRRFIVVSAPGKRKKDDKKITDLLYLCHELAEQALEIDEPFHIIRERYLEIAGELKTGLEIKK</sequence>
<dbReference type="InterPro" id="IPR036393">
    <property type="entry name" value="AceGlu_kinase-like_sf"/>
</dbReference>
<dbReference type="PROSITE" id="PS00324">
    <property type="entry name" value="ASPARTOKINASE"/>
    <property type="match status" value="1"/>
</dbReference>
<dbReference type="Gene3D" id="3.40.1160.10">
    <property type="entry name" value="Acetylglutamate kinase-like"/>
    <property type="match status" value="1"/>
</dbReference>
<evidence type="ECO:0000313" key="1">
    <source>
        <dbReference type="EMBL" id="GAH12020.1"/>
    </source>
</evidence>
<dbReference type="AlphaFoldDB" id="X1DUY5"/>
<name>X1DUY5_9ZZZZ</name>
<gene>
    <name evidence="1" type="ORF">S01H4_52353</name>
</gene>
<proteinExistence type="predicted"/>
<evidence type="ECO:0008006" key="2">
    <source>
        <dbReference type="Google" id="ProtNLM"/>
    </source>
</evidence>
<comment type="caution">
    <text evidence="1">The sequence shown here is derived from an EMBL/GenBank/DDBJ whole genome shotgun (WGS) entry which is preliminary data.</text>
</comment>
<protein>
    <recommendedName>
        <fullName evidence="2">Aspartate/glutamate/uridylate kinase domain-containing protein</fullName>
    </recommendedName>
</protein>
<feature type="non-terminal residue" evidence="1">
    <location>
        <position position="93"/>
    </location>
</feature>
<dbReference type="GO" id="GO:0008652">
    <property type="term" value="P:amino acid biosynthetic process"/>
    <property type="evidence" value="ECO:0007669"/>
    <property type="project" value="InterPro"/>
</dbReference>
<accession>X1DUY5</accession>
<dbReference type="EMBL" id="BART01029901">
    <property type="protein sequence ID" value="GAH12020.1"/>
    <property type="molecule type" value="Genomic_DNA"/>
</dbReference>
<reference evidence="1" key="1">
    <citation type="journal article" date="2014" name="Front. Microbiol.">
        <title>High frequency of phylogenetically diverse reductive dehalogenase-homologous genes in deep subseafloor sedimentary metagenomes.</title>
        <authorList>
            <person name="Kawai M."/>
            <person name="Futagami T."/>
            <person name="Toyoda A."/>
            <person name="Takaki Y."/>
            <person name="Nishi S."/>
            <person name="Hori S."/>
            <person name="Arai W."/>
            <person name="Tsubouchi T."/>
            <person name="Morono Y."/>
            <person name="Uchiyama I."/>
            <person name="Ito T."/>
            <person name="Fujiyama A."/>
            <person name="Inagaki F."/>
            <person name="Takami H."/>
        </authorList>
    </citation>
    <scope>NUCLEOTIDE SEQUENCE</scope>
    <source>
        <strain evidence="1">Expedition CK06-06</strain>
    </source>
</reference>
<dbReference type="InterPro" id="IPR018042">
    <property type="entry name" value="Aspartate_kinase_CS"/>
</dbReference>